<gene>
    <name evidence="12" type="ORF">MG293_015778</name>
</gene>
<evidence type="ECO:0000256" key="5">
    <source>
        <dbReference type="ARBA" id="ARBA00022833"/>
    </source>
</evidence>
<evidence type="ECO:0000313" key="13">
    <source>
        <dbReference type="Proteomes" id="UP001214576"/>
    </source>
</evidence>
<dbReference type="GO" id="GO:0008270">
    <property type="term" value="F:zinc ion binding"/>
    <property type="evidence" value="ECO:0007669"/>
    <property type="project" value="UniProtKB-KW"/>
</dbReference>
<comment type="subcellular location">
    <subcellularLocation>
        <location evidence="1">Nucleus</location>
    </subcellularLocation>
</comment>
<dbReference type="SUPFAM" id="SSF109640">
    <property type="entry name" value="KRAB domain (Kruppel-associated box)"/>
    <property type="match status" value="1"/>
</dbReference>
<dbReference type="Proteomes" id="UP001214576">
    <property type="component" value="Unassembled WGS sequence"/>
</dbReference>
<dbReference type="FunFam" id="3.30.160.60:FF:000690">
    <property type="entry name" value="Zinc finger protein 354C"/>
    <property type="match status" value="1"/>
</dbReference>
<evidence type="ECO:0000256" key="8">
    <source>
        <dbReference type="PROSITE-ProRule" id="PRU00042"/>
    </source>
</evidence>
<sequence>MVLCQERLTSEDVAIKFTQEEWEFLDPAQRALYRDVMLETYRNLLSVDISPTHVIKHLQPKVNSDKLETFHTLMLGSPESCEIKHFHLWESQENMCQGRDDFECQGRDDKRNYKGTPVSLNGNVPDGRDSHDRKDAGLKPFGKRFGFNFQDKLQILQTGRIISEYNEVENSVNNSFSFSPVQRIPPCVQTSVSNIYGNDFMNPSGITQELKAHREKPYKCDDCGKAFTHSSDLRRHKKIHTGKKLFKCDICDKVFSQNSNLARHQRVHTGEKRYKCDVCGKAFTWSSNLSRHKKIHTGKKLFKCDICDKVFGQNSKLARHQRVHTGEKPYKCDECGKAFREKSTLLRHQTVHTGEKPYKCDECGKAFRLKSVLLRHQTVHTGDKPYKCDGCGKAFTQSSHLTKHKKIHTGKN</sequence>
<dbReference type="InterPro" id="IPR036051">
    <property type="entry name" value="KRAB_dom_sf"/>
</dbReference>
<dbReference type="SMART" id="SM00355">
    <property type="entry name" value="ZnF_C2H2"/>
    <property type="match status" value="7"/>
</dbReference>
<feature type="domain" description="KRAB" evidence="11">
    <location>
        <begin position="8"/>
        <end position="85"/>
    </location>
</feature>
<accession>A0AAD4TUV7</accession>
<keyword evidence="5" id="KW-0862">Zinc</keyword>
<feature type="domain" description="C2H2-type" evidence="10">
    <location>
        <begin position="246"/>
        <end position="273"/>
    </location>
</feature>
<feature type="domain" description="C2H2-type" evidence="10">
    <location>
        <begin position="330"/>
        <end position="357"/>
    </location>
</feature>
<dbReference type="PANTHER" id="PTHR14003">
    <property type="entry name" value="TRANSCRIPTIONAL REPRESSOR PROTEIN YY"/>
    <property type="match status" value="1"/>
</dbReference>
<protein>
    <submittedName>
        <fullName evidence="12">Uncharacterized protein</fullName>
    </submittedName>
</protein>
<organism evidence="12 13">
    <name type="scientific">Ovis ammon polii</name>
    <dbReference type="NCBI Taxonomy" id="230172"/>
    <lineage>
        <taxon>Eukaryota</taxon>
        <taxon>Metazoa</taxon>
        <taxon>Chordata</taxon>
        <taxon>Craniata</taxon>
        <taxon>Vertebrata</taxon>
        <taxon>Euteleostomi</taxon>
        <taxon>Mammalia</taxon>
        <taxon>Eutheria</taxon>
        <taxon>Laurasiatheria</taxon>
        <taxon>Artiodactyla</taxon>
        <taxon>Ruminantia</taxon>
        <taxon>Pecora</taxon>
        <taxon>Bovidae</taxon>
        <taxon>Caprinae</taxon>
        <taxon>Ovis</taxon>
    </lineage>
</organism>
<dbReference type="CDD" id="cd07765">
    <property type="entry name" value="KRAB_A-box"/>
    <property type="match status" value="1"/>
</dbReference>
<dbReference type="Pfam" id="PF00096">
    <property type="entry name" value="zf-C2H2"/>
    <property type="match status" value="7"/>
</dbReference>
<dbReference type="GO" id="GO:0031519">
    <property type="term" value="C:PcG protein complex"/>
    <property type="evidence" value="ECO:0007669"/>
    <property type="project" value="TreeGrafter"/>
</dbReference>
<evidence type="ECO:0000256" key="1">
    <source>
        <dbReference type="ARBA" id="ARBA00004123"/>
    </source>
</evidence>
<dbReference type="FunFam" id="3.30.160.60:FF:002343">
    <property type="entry name" value="Zinc finger protein 33A"/>
    <property type="match status" value="2"/>
</dbReference>
<dbReference type="GO" id="GO:0005667">
    <property type="term" value="C:transcription regulator complex"/>
    <property type="evidence" value="ECO:0007669"/>
    <property type="project" value="TreeGrafter"/>
</dbReference>
<dbReference type="PROSITE" id="PS50805">
    <property type="entry name" value="KRAB"/>
    <property type="match status" value="1"/>
</dbReference>
<keyword evidence="2" id="KW-0479">Metal-binding</keyword>
<dbReference type="Gene3D" id="3.30.160.60">
    <property type="entry name" value="Classic Zinc Finger"/>
    <property type="match status" value="7"/>
</dbReference>
<feature type="domain" description="C2H2-type" evidence="10">
    <location>
        <begin position="386"/>
        <end position="412"/>
    </location>
</feature>
<evidence type="ECO:0000256" key="3">
    <source>
        <dbReference type="ARBA" id="ARBA00022737"/>
    </source>
</evidence>
<evidence type="ECO:0000256" key="9">
    <source>
        <dbReference type="SAM" id="MobiDB-lite"/>
    </source>
</evidence>
<dbReference type="PANTHER" id="PTHR14003:SF23">
    <property type="entry name" value="ZINC FINGER PROTEIN 143"/>
    <property type="match status" value="1"/>
</dbReference>
<reference evidence="12" key="1">
    <citation type="submission" date="2022-03" db="EMBL/GenBank/DDBJ databases">
        <title>Genomic analyses of argali, domestic sheep and their hybrids provide insights into chromosomal evolution, heterosis and genetic basis of agronomic traits.</title>
        <authorList>
            <person name="Li M."/>
        </authorList>
    </citation>
    <scope>NUCLEOTIDE SEQUENCE</scope>
    <source>
        <strain evidence="12">CAU-MHL-2022a</strain>
        <tissue evidence="12">Skin</tissue>
    </source>
</reference>
<dbReference type="FunFam" id="3.30.160.60:FF:000005">
    <property type="entry name" value="Zinc finger protein 14 homolog"/>
    <property type="match status" value="1"/>
</dbReference>
<evidence type="ECO:0000313" key="12">
    <source>
        <dbReference type="EMBL" id="KAI4534918.1"/>
    </source>
</evidence>
<keyword evidence="7" id="KW-0539">Nucleus</keyword>
<feature type="domain" description="C2H2-type" evidence="10">
    <location>
        <begin position="218"/>
        <end position="245"/>
    </location>
</feature>
<dbReference type="InterPro" id="IPR001909">
    <property type="entry name" value="KRAB"/>
</dbReference>
<dbReference type="PROSITE" id="PS00028">
    <property type="entry name" value="ZINC_FINGER_C2H2_1"/>
    <property type="match status" value="7"/>
</dbReference>
<dbReference type="GO" id="GO:0000785">
    <property type="term" value="C:chromatin"/>
    <property type="evidence" value="ECO:0007669"/>
    <property type="project" value="TreeGrafter"/>
</dbReference>
<keyword evidence="4 8" id="KW-0863">Zinc-finger</keyword>
<keyword evidence="3" id="KW-0677">Repeat</keyword>
<dbReference type="EMBL" id="JAKZEL010000019">
    <property type="protein sequence ID" value="KAI4534918.1"/>
    <property type="molecule type" value="Genomic_DNA"/>
</dbReference>
<feature type="domain" description="C2H2-type" evidence="10">
    <location>
        <begin position="274"/>
        <end position="301"/>
    </location>
</feature>
<evidence type="ECO:0000259" key="11">
    <source>
        <dbReference type="PROSITE" id="PS50805"/>
    </source>
</evidence>
<dbReference type="SUPFAM" id="SSF57667">
    <property type="entry name" value="beta-beta-alpha zinc fingers"/>
    <property type="match status" value="4"/>
</dbReference>
<dbReference type="InterPro" id="IPR036236">
    <property type="entry name" value="Znf_C2H2_sf"/>
</dbReference>
<proteinExistence type="predicted"/>
<keyword evidence="13" id="KW-1185">Reference proteome</keyword>
<feature type="domain" description="C2H2-type" evidence="10">
    <location>
        <begin position="302"/>
        <end position="329"/>
    </location>
</feature>
<feature type="region of interest" description="Disordered" evidence="9">
    <location>
        <begin position="107"/>
        <end position="135"/>
    </location>
</feature>
<name>A0AAD4TUV7_OVIAM</name>
<dbReference type="InterPro" id="IPR013087">
    <property type="entry name" value="Znf_C2H2_type"/>
</dbReference>
<dbReference type="FunFam" id="3.30.160.60:FF:001031">
    <property type="entry name" value="zinc finger protein 341 isoform X1"/>
    <property type="match status" value="1"/>
</dbReference>
<dbReference type="SMART" id="SM00349">
    <property type="entry name" value="KRAB"/>
    <property type="match status" value="1"/>
</dbReference>
<keyword evidence="6" id="KW-0804">Transcription</keyword>
<feature type="domain" description="C2H2-type" evidence="10">
    <location>
        <begin position="358"/>
        <end position="385"/>
    </location>
</feature>
<evidence type="ECO:0000256" key="2">
    <source>
        <dbReference type="ARBA" id="ARBA00022723"/>
    </source>
</evidence>
<feature type="compositionally biased region" description="Basic and acidic residues" evidence="9">
    <location>
        <begin position="126"/>
        <end position="135"/>
    </location>
</feature>
<evidence type="ECO:0000256" key="4">
    <source>
        <dbReference type="ARBA" id="ARBA00022771"/>
    </source>
</evidence>
<dbReference type="GO" id="GO:0000978">
    <property type="term" value="F:RNA polymerase II cis-regulatory region sequence-specific DNA binding"/>
    <property type="evidence" value="ECO:0007669"/>
    <property type="project" value="TreeGrafter"/>
</dbReference>
<dbReference type="FunFam" id="3.30.160.60:FF:000362">
    <property type="entry name" value="Zinc finger protein 606"/>
    <property type="match status" value="1"/>
</dbReference>
<dbReference type="Gene3D" id="6.10.140.140">
    <property type="match status" value="1"/>
</dbReference>
<dbReference type="GO" id="GO:0045893">
    <property type="term" value="P:positive regulation of DNA-templated transcription"/>
    <property type="evidence" value="ECO:0007669"/>
    <property type="project" value="UniProtKB-ARBA"/>
</dbReference>
<evidence type="ECO:0000259" key="10">
    <source>
        <dbReference type="PROSITE" id="PS50157"/>
    </source>
</evidence>
<dbReference type="PROSITE" id="PS50157">
    <property type="entry name" value="ZINC_FINGER_C2H2_2"/>
    <property type="match status" value="7"/>
</dbReference>
<dbReference type="Pfam" id="PF01352">
    <property type="entry name" value="KRAB"/>
    <property type="match status" value="1"/>
</dbReference>
<dbReference type="FunFam" id="3.30.160.60:FF:002254">
    <property type="entry name" value="Zinc finger protein 540"/>
    <property type="match status" value="1"/>
</dbReference>
<evidence type="ECO:0000256" key="7">
    <source>
        <dbReference type="ARBA" id="ARBA00023242"/>
    </source>
</evidence>
<dbReference type="AlphaFoldDB" id="A0AAD4TUV7"/>
<comment type="caution">
    <text evidence="12">The sequence shown here is derived from an EMBL/GenBank/DDBJ whole genome shotgun (WGS) entry which is preliminary data.</text>
</comment>
<evidence type="ECO:0000256" key="6">
    <source>
        <dbReference type="ARBA" id="ARBA00023163"/>
    </source>
</evidence>
<dbReference type="GO" id="GO:0000981">
    <property type="term" value="F:DNA-binding transcription factor activity, RNA polymerase II-specific"/>
    <property type="evidence" value="ECO:0007669"/>
    <property type="project" value="TreeGrafter"/>
</dbReference>